<organism evidence="2 3">
    <name type="scientific">Schleiferilactobacillus shenzhenensis LY-73</name>
    <dbReference type="NCBI Taxonomy" id="1231336"/>
    <lineage>
        <taxon>Bacteria</taxon>
        <taxon>Bacillati</taxon>
        <taxon>Bacillota</taxon>
        <taxon>Bacilli</taxon>
        <taxon>Lactobacillales</taxon>
        <taxon>Lactobacillaceae</taxon>
        <taxon>Schleiferilactobacillus</taxon>
    </lineage>
</organism>
<dbReference type="EMBL" id="KI271606">
    <property type="protein sequence ID" value="ERL64053.1"/>
    <property type="molecule type" value="Genomic_DNA"/>
</dbReference>
<dbReference type="eggNOG" id="ENOG5030AVX">
    <property type="taxonomic scope" value="Bacteria"/>
</dbReference>
<feature type="region of interest" description="Disordered" evidence="1">
    <location>
        <begin position="99"/>
        <end position="149"/>
    </location>
</feature>
<dbReference type="Proteomes" id="UP000030647">
    <property type="component" value="Unassembled WGS sequence"/>
</dbReference>
<evidence type="ECO:0000256" key="1">
    <source>
        <dbReference type="SAM" id="MobiDB-lite"/>
    </source>
</evidence>
<feature type="compositionally biased region" description="Basic and acidic residues" evidence="1">
    <location>
        <begin position="106"/>
        <end position="115"/>
    </location>
</feature>
<reference evidence="3" key="1">
    <citation type="journal article" date="2013" name="Genome Announc.">
        <title>Whole-Genome Sequencing of Lactobacillus shenzhenensis Strain LY-73T.</title>
        <authorList>
            <person name="Lin Z."/>
            <person name="Liu Z."/>
            <person name="Yang R."/>
            <person name="Zou Y."/>
            <person name="Wan D."/>
            <person name="Chen J."/>
            <person name="Guo M."/>
            <person name="Zhao J."/>
            <person name="Fang C."/>
            <person name="Yang R."/>
            <person name="Liu F."/>
        </authorList>
    </citation>
    <scope>NUCLEOTIDE SEQUENCE [LARGE SCALE GENOMIC DNA]</scope>
    <source>
        <strain evidence="3">LY-73</strain>
    </source>
</reference>
<feature type="compositionally biased region" description="Low complexity" evidence="1">
    <location>
        <begin position="119"/>
        <end position="132"/>
    </location>
</feature>
<protein>
    <recommendedName>
        <fullName evidence="4">Tail assembly chaperone</fullName>
    </recommendedName>
</protein>
<evidence type="ECO:0000313" key="3">
    <source>
        <dbReference type="Proteomes" id="UP000030647"/>
    </source>
</evidence>
<gene>
    <name evidence="2" type="ORF">L248_1700</name>
</gene>
<evidence type="ECO:0008006" key="4">
    <source>
        <dbReference type="Google" id="ProtNLM"/>
    </source>
</evidence>
<sequence length="149" mass="16663">MEVNMAYKIKINKNGKVNEYIRNEDPDLRDMTNALKVEQQQIRMYGRPEGPTNEDFDINEANLAAFAVRFWHNQFSAQEVIDGATAKLDTLTSINVAVGDALNDPDSTKPEDVRPKKSPSPTSTKASVPSTTITKRAYKRATRSKTSTK</sequence>
<dbReference type="NCBIfam" id="NF047360">
    <property type="entry name" value="tail_chap_PVL"/>
    <property type="match status" value="1"/>
</dbReference>
<evidence type="ECO:0000313" key="2">
    <source>
        <dbReference type="EMBL" id="ERL64053.1"/>
    </source>
</evidence>
<dbReference type="HOGENOM" id="CLU_154499_0_0_9"/>
<name>U4TQ75_9LACO</name>
<accession>U4TQ75</accession>
<dbReference type="InterPro" id="IPR057006">
    <property type="entry name" value="Phage_TAC_19"/>
</dbReference>
<keyword evidence="3" id="KW-1185">Reference proteome</keyword>
<proteinExistence type="predicted"/>
<dbReference type="AlphaFoldDB" id="U4TQ75"/>
<feature type="compositionally biased region" description="Basic residues" evidence="1">
    <location>
        <begin position="136"/>
        <end position="149"/>
    </location>
</feature>
<dbReference type="STRING" id="1231336.L248_1700"/>